<evidence type="ECO:0000259" key="2">
    <source>
        <dbReference type="PROSITE" id="PS50110"/>
    </source>
</evidence>
<evidence type="ECO:0000259" key="3">
    <source>
        <dbReference type="PROSITE" id="PS50930"/>
    </source>
</evidence>
<dbReference type="PROSITE" id="PS50110">
    <property type="entry name" value="RESPONSE_REGULATORY"/>
    <property type="match status" value="1"/>
</dbReference>
<dbReference type="EMBL" id="CP034549">
    <property type="protein sequence ID" value="AZQ43717.1"/>
    <property type="molecule type" value="Genomic_DNA"/>
</dbReference>
<dbReference type="Pfam" id="PF00072">
    <property type="entry name" value="Response_reg"/>
    <property type="match status" value="1"/>
</dbReference>
<dbReference type="InterPro" id="IPR011006">
    <property type="entry name" value="CheY-like_superfamily"/>
</dbReference>
<reference evidence="4 5" key="1">
    <citation type="submission" date="2018-12" db="EMBL/GenBank/DDBJ databases">
        <title>Complete genome of Nonlabens sp. MJ115.</title>
        <authorList>
            <person name="Choi H.S."/>
            <person name="Jung J."/>
        </authorList>
    </citation>
    <scope>NUCLEOTIDE SEQUENCE [LARGE SCALE GENOMIC DNA]</scope>
    <source>
        <strain evidence="4 5">MJ115</strain>
    </source>
</reference>
<dbReference type="InterPro" id="IPR001789">
    <property type="entry name" value="Sig_transdc_resp-reg_receiver"/>
</dbReference>
<dbReference type="PANTHER" id="PTHR37299:SF1">
    <property type="entry name" value="STAGE 0 SPORULATION PROTEIN A HOMOLOG"/>
    <property type="match status" value="1"/>
</dbReference>
<evidence type="ECO:0000313" key="4">
    <source>
        <dbReference type="EMBL" id="AZQ43717.1"/>
    </source>
</evidence>
<dbReference type="Gene3D" id="3.40.50.2300">
    <property type="match status" value="1"/>
</dbReference>
<accession>A0A3S9MX44</accession>
<organism evidence="4 5">
    <name type="scientific">Nonlabens ponticola</name>
    <dbReference type="NCBI Taxonomy" id="2496866"/>
    <lineage>
        <taxon>Bacteria</taxon>
        <taxon>Pseudomonadati</taxon>
        <taxon>Bacteroidota</taxon>
        <taxon>Flavobacteriia</taxon>
        <taxon>Flavobacteriales</taxon>
        <taxon>Flavobacteriaceae</taxon>
        <taxon>Nonlabens</taxon>
    </lineage>
</organism>
<dbReference type="OrthoDB" id="2168082at2"/>
<keyword evidence="1" id="KW-0597">Phosphoprotein</keyword>
<dbReference type="Gene3D" id="2.40.50.1020">
    <property type="entry name" value="LytTr DNA-binding domain"/>
    <property type="match status" value="1"/>
</dbReference>
<dbReference type="RefSeq" id="WP_126446440.1">
    <property type="nucleotide sequence ID" value="NZ_CP034549.1"/>
</dbReference>
<feature type="domain" description="Response regulatory" evidence="2">
    <location>
        <begin position="3"/>
        <end position="117"/>
    </location>
</feature>
<gene>
    <name evidence="4" type="ORF">EJ995_05550</name>
</gene>
<dbReference type="PANTHER" id="PTHR37299">
    <property type="entry name" value="TRANSCRIPTIONAL REGULATOR-RELATED"/>
    <property type="match status" value="1"/>
</dbReference>
<dbReference type="SMART" id="SM00448">
    <property type="entry name" value="REC"/>
    <property type="match status" value="1"/>
</dbReference>
<dbReference type="Pfam" id="PF04397">
    <property type="entry name" value="LytTR"/>
    <property type="match status" value="1"/>
</dbReference>
<dbReference type="KEGG" id="noj:EJ995_05550"/>
<dbReference type="AlphaFoldDB" id="A0A3S9MX44"/>
<dbReference type="Proteomes" id="UP000279600">
    <property type="component" value="Chromosome"/>
</dbReference>
<evidence type="ECO:0000313" key="5">
    <source>
        <dbReference type="Proteomes" id="UP000279600"/>
    </source>
</evidence>
<feature type="modified residue" description="4-aspartylphosphate" evidence="1">
    <location>
        <position position="56"/>
    </location>
</feature>
<protein>
    <submittedName>
        <fullName evidence="4">Response regulator transcription factor</fullName>
    </submittedName>
</protein>
<keyword evidence="5" id="KW-1185">Reference proteome</keyword>
<proteinExistence type="predicted"/>
<dbReference type="GO" id="GO:0003677">
    <property type="term" value="F:DNA binding"/>
    <property type="evidence" value="ECO:0007669"/>
    <property type="project" value="InterPro"/>
</dbReference>
<name>A0A3S9MX44_9FLAO</name>
<dbReference type="SMART" id="SM00850">
    <property type="entry name" value="LytTR"/>
    <property type="match status" value="1"/>
</dbReference>
<dbReference type="GO" id="GO:0000156">
    <property type="term" value="F:phosphorelay response regulator activity"/>
    <property type="evidence" value="ECO:0007669"/>
    <property type="project" value="InterPro"/>
</dbReference>
<evidence type="ECO:0000256" key="1">
    <source>
        <dbReference type="PROSITE-ProRule" id="PRU00169"/>
    </source>
</evidence>
<dbReference type="SUPFAM" id="SSF52172">
    <property type="entry name" value="CheY-like"/>
    <property type="match status" value="1"/>
</dbReference>
<dbReference type="PROSITE" id="PS50930">
    <property type="entry name" value="HTH_LYTTR"/>
    <property type="match status" value="1"/>
</dbReference>
<feature type="domain" description="HTH LytTR-type" evidence="3">
    <location>
        <begin position="146"/>
        <end position="248"/>
    </location>
</feature>
<dbReference type="InterPro" id="IPR046947">
    <property type="entry name" value="LytR-like"/>
</dbReference>
<dbReference type="InterPro" id="IPR007492">
    <property type="entry name" value="LytTR_DNA-bd_dom"/>
</dbReference>
<sequence>MIHVVIVDDESHARSFLTNLLAKELGDQFYLVDSCASVKDAVATIKNNKVDLVFLDIQMPEEDGFELMGYFDEIDFEIIFVTAYDQYAIKAFNCSALHYLLKPLDPEKVKEAVNRFKKTSESKKAILKKFDVLEEYLERQQEKKRIVFNTSSGFDVVVLKEIMHIEAAGNYCQIHLKDQPKKLITSSMKAIMECLPDSHFCRIHDKYIVNLNEVSCFINADKEVQLRNGTELKVSERKLKFFKSQIGEMA</sequence>